<dbReference type="PANTHER" id="PTHR39441:SF1">
    <property type="entry name" value="DUF2252 DOMAIN-CONTAINING PROTEIN"/>
    <property type="match status" value="1"/>
</dbReference>
<dbReference type="PANTHER" id="PTHR39441">
    <property type="entry name" value="DUF2252 DOMAIN-CONTAINING PROTEIN"/>
    <property type="match status" value="1"/>
</dbReference>
<reference evidence="2" key="1">
    <citation type="submission" date="2021-03" db="EMBL/GenBank/DDBJ databases">
        <title>Sagittula salina sp. nov. strain M10.9X isolated from the marine waste.</title>
        <authorList>
            <person name="Satari L."/>
            <person name="Molina-Menor E."/>
            <person name="Vidal-Verdu A."/>
            <person name="Pascual J."/>
            <person name="Pereto J."/>
            <person name="Porcar M."/>
        </authorList>
    </citation>
    <scope>NUCLEOTIDE SEQUENCE</scope>
    <source>
        <strain evidence="2">M10.9X</strain>
    </source>
</reference>
<accession>A0A940MP44</accession>
<name>A0A940MP44_9RHOB</name>
<evidence type="ECO:0000313" key="3">
    <source>
        <dbReference type="Proteomes" id="UP000675940"/>
    </source>
</evidence>
<sequence length="491" mass="55072">MAPKDSGKSANGSKQDAASCGKGPEEKKKAHDADDAAPEVELKSRVEDFRRLTERFVADPCIMRPSDMKGEARRRHVRETILEDHALRIAQQAVGARAKFERLAKSRFAFFRGTSLLFHRDMLGEDARMPTVLVLGDVHPENFGVMPNADNAPIFGVNDFDDVIYGPFTWDLKRGTTGFLLAAEEESDLSKKHRIKVARRFIEGYHEGIAFYARHGVEASQQIRQDNAPKVIRKLFEEAQTSRKDWLWDRYLAENGLGFRVNHELTPVSSRVEEFQAYIDQLAKGAGIKDVGRSGSMKVKDVCLRHGQGTASLGLARYYVLLEGPSANATDDLIVEFKRARPSALEGLVPPNDFDAGGEGDRIAHGQAVHLANGDVFYGAVEIDGASFMSRERAPFREDIDLDDLSKKGWKRYAHACGQALAQAHARSDDAGQLDYRIEPHILEAMQPLELFIDDMLCFAREAVDRLDRDHAYYRRDLELGAFTNTMKAYR</sequence>
<dbReference type="Proteomes" id="UP000675940">
    <property type="component" value="Unassembled WGS sequence"/>
</dbReference>
<comment type="caution">
    <text evidence="2">The sequence shown here is derived from an EMBL/GenBank/DDBJ whole genome shotgun (WGS) entry which is preliminary data.</text>
</comment>
<feature type="compositionally biased region" description="Basic and acidic residues" evidence="1">
    <location>
        <begin position="23"/>
        <end position="39"/>
    </location>
</feature>
<evidence type="ECO:0000313" key="2">
    <source>
        <dbReference type="EMBL" id="MBP0481572.1"/>
    </source>
</evidence>
<gene>
    <name evidence="2" type="ORF">J5474_03580</name>
</gene>
<organism evidence="2 3">
    <name type="scientific">Sagittula salina</name>
    <dbReference type="NCBI Taxonomy" id="2820268"/>
    <lineage>
        <taxon>Bacteria</taxon>
        <taxon>Pseudomonadati</taxon>
        <taxon>Pseudomonadota</taxon>
        <taxon>Alphaproteobacteria</taxon>
        <taxon>Rhodobacterales</taxon>
        <taxon>Roseobacteraceae</taxon>
        <taxon>Sagittula</taxon>
    </lineage>
</organism>
<dbReference type="EMBL" id="JAGISH010000001">
    <property type="protein sequence ID" value="MBP0481572.1"/>
    <property type="molecule type" value="Genomic_DNA"/>
</dbReference>
<protein>
    <submittedName>
        <fullName evidence="2">DUF2252 family protein</fullName>
    </submittedName>
</protein>
<proteinExistence type="predicted"/>
<evidence type="ECO:0000256" key="1">
    <source>
        <dbReference type="SAM" id="MobiDB-lite"/>
    </source>
</evidence>
<dbReference type="RefSeq" id="WP_209359373.1">
    <property type="nucleotide sequence ID" value="NZ_JAGISH010000001.1"/>
</dbReference>
<dbReference type="InterPro" id="IPR011009">
    <property type="entry name" value="Kinase-like_dom_sf"/>
</dbReference>
<dbReference type="Pfam" id="PF10009">
    <property type="entry name" value="DUF2252"/>
    <property type="match status" value="1"/>
</dbReference>
<dbReference type="InterPro" id="IPR018721">
    <property type="entry name" value="DUF2252"/>
</dbReference>
<dbReference type="SUPFAM" id="SSF56112">
    <property type="entry name" value="Protein kinase-like (PK-like)"/>
    <property type="match status" value="1"/>
</dbReference>
<keyword evidence="3" id="KW-1185">Reference proteome</keyword>
<dbReference type="AlphaFoldDB" id="A0A940MP44"/>
<feature type="region of interest" description="Disordered" evidence="1">
    <location>
        <begin position="1"/>
        <end position="39"/>
    </location>
</feature>